<name>A0A1E3G1J0_9BACT</name>
<evidence type="ECO:0000313" key="5">
    <source>
        <dbReference type="Proteomes" id="UP000094570"/>
    </source>
</evidence>
<comment type="caution">
    <text evidence="4">The sequence shown here is derived from an EMBL/GenBank/DDBJ whole genome shotgun (WGS) entry which is preliminary data.</text>
</comment>
<protein>
    <recommendedName>
        <fullName evidence="3">HMA domain-containing protein</fullName>
    </recommendedName>
</protein>
<dbReference type="InterPro" id="IPR006121">
    <property type="entry name" value="HMA_dom"/>
</dbReference>
<feature type="domain" description="HMA" evidence="3">
    <location>
        <begin position="8"/>
        <end position="63"/>
    </location>
</feature>
<sequence length="71" mass="8246">MRRYVLVVPNISCEHCVKRISNLLTKLGIENFEVQLSEKRIKIEAEQEILEKAVNELEELGYKVVEMNVEG</sequence>
<keyword evidence="1" id="KW-0479">Metal-binding</keyword>
<keyword evidence="2" id="KW-0175">Coiled coil</keyword>
<feature type="coiled-coil region" evidence="2">
    <location>
        <begin position="29"/>
        <end position="70"/>
    </location>
</feature>
<dbReference type="Proteomes" id="UP000094570">
    <property type="component" value="Unassembled WGS sequence"/>
</dbReference>
<evidence type="ECO:0000256" key="2">
    <source>
        <dbReference type="SAM" id="Coils"/>
    </source>
</evidence>
<evidence type="ECO:0000313" key="4">
    <source>
        <dbReference type="EMBL" id="ODN30116.1"/>
    </source>
</evidence>
<dbReference type="InterPro" id="IPR036163">
    <property type="entry name" value="HMA_dom_sf"/>
</dbReference>
<accession>A0A1E3G1J0</accession>
<dbReference type="Gene3D" id="3.30.70.100">
    <property type="match status" value="1"/>
</dbReference>
<dbReference type="Pfam" id="PF00403">
    <property type="entry name" value="HMA"/>
    <property type="match status" value="1"/>
</dbReference>
<evidence type="ECO:0000256" key="1">
    <source>
        <dbReference type="ARBA" id="ARBA00022723"/>
    </source>
</evidence>
<keyword evidence="5" id="KW-1185">Reference proteome</keyword>
<dbReference type="PROSITE" id="PS01047">
    <property type="entry name" value="HMA_1"/>
    <property type="match status" value="1"/>
</dbReference>
<dbReference type="STRING" id="1008305.A4H02_07380"/>
<reference evidence="5" key="1">
    <citation type="submission" date="2016-04" db="EMBL/GenBank/DDBJ databases">
        <title>The genome sequence project of a novel Fervidobacterium isolate from a hot spring in Thailand.</title>
        <authorList>
            <person name="Gonzalez J.M."/>
            <person name="Cuecas A."/>
            <person name="Kanoksilapatham W."/>
        </authorList>
    </citation>
    <scope>NUCLEOTIDE SEQUENCE [LARGE SCALE GENOMIC DNA]</scope>
    <source>
        <strain evidence="5">FC2004</strain>
    </source>
</reference>
<dbReference type="SUPFAM" id="SSF55008">
    <property type="entry name" value="HMA, heavy metal-associated domain"/>
    <property type="match status" value="1"/>
</dbReference>
<dbReference type="CDD" id="cd00371">
    <property type="entry name" value="HMA"/>
    <property type="match status" value="1"/>
</dbReference>
<organism evidence="4 5">
    <name type="scientific">Fervidobacterium thailandense</name>
    <dbReference type="NCBI Taxonomy" id="1008305"/>
    <lineage>
        <taxon>Bacteria</taxon>
        <taxon>Thermotogati</taxon>
        <taxon>Thermotogota</taxon>
        <taxon>Thermotogae</taxon>
        <taxon>Thermotogales</taxon>
        <taxon>Fervidobacteriaceae</taxon>
        <taxon>Fervidobacterium</taxon>
    </lineage>
</organism>
<gene>
    <name evidence="4" type="ORF">A4H02_07380</name>
</gene>
<dbReference type="EMBL" id="LWAF01000011">
    <property type="protein sequence ID" value="ODN30116.1"/>
    <property type="molecule type" value="Genomic_DNA"/>
</dbReference>
<dbReference type="OrthoDB" id="9813965at2"/>
<dbReference type="GO" id="GO:0046872">
    <property type="term" value="F:metal ion binding"/>
    <property type="evidence" value="ECO:0007669"/>
    <property type="project" value="UniProtKB-KW"/>
</dbReference>
<dbReference type="AlphaFoldDB" id="A0A1E3G1J0"/>
<evidence type="ECO:0000259" key="3">
    <source>
        <dbReference type="Pfam" id="PF00403"/>
    </source>
</evidence>
<dbReference type="RefSeq" id="WP_069293531.1">
    <property type="nucleotide sequence ID" value="NZ_CP140110.1"/>
</dbReference>
<dbReference type="InterPro" id="IPR017969">
    <property type="entry name" value="Heavy-metal-associated_CS"/>
</dbReference>
<proteinExistence type="predicted"/>